<dbReference type="InterPro" id="IPR052548">
    <property type="entry name" value="Type_VII_TA_antitoxin"/>
</dbReference>
<comment type="caution">
    <text evidence="2">The sequence shown here is derived from an EMBL/GenBank/DDBJ whole genome shotgun (WGS) entry which is preliminary data.</text>
</comment>
<dbReference type="SUPFAM" id="SSF81301">
    <property type="entry name" value="Nucleotidyltransferase"/>
    <property type="match status" value="1"/>
</dbReference>
<evidence type="ECO:0000259" key="1">
    <source>
        <dbReference type="PROSITE" id="PS50910"/>
    </source>
</evidence>
<dbReference type="Gene3D" id="3.30.460.10">
    <property type="entry name" value="Beta Polymerase, domain 2"/>
    <property type="match status" value="1"/>
</dbReference>
<name>A0A415K2E7_9BACE</name>
<organism evidence="2 3">
    <name type="scientific">Bacteroides xylanisolvens</name>
    <dbReference type="NCBI Taxonomy" id="371601"/>
    <lineage>
        <taxon>Bacteria</taxon>
        <taxon>Pseudomonadati</taxon>
        <taxon>Bacteroidota</taxon>
        <taxon>Bacteroidia</taxon>
        <taxon>Bacteroidales</taxon>
        <taxon>Bacteroidaceae</taxon>
        <taxon>Bacteroides</taxon>
    </lineage>
</organism>
<dbReference type="SUPFAM" id="SSF81593">
    <property type="entry name" value="Nucleotidyltransferase substrate binding subunit/domain"/>
    <property type="match status" value="1"/>
</dbReference>
<dbReference type="InterPro" id="IPR043519">
    <property type="entry name" value="NT_sf"/>
</dbReference>
<dbReference type="EMBL" id="QROO01000073">
    <property type="protein sequence ID" value="RHL30398.1"/>
    <property type="molecule type" value="Genomic_DNA"/>
</dbReference>
<evidence type="ECO:0000313" key="3">
    <source>
        <dbReference type="Proteomes" id="UP000284495"/>
    </source>
</evidence>
<proteinExistence type="predicted"/>
<dbReference type="Gene3D" id="1.20.120.330">
    <property type="entry name" value="Nucleotidyltransferases domain 2"/>
    <property type="match status" value="1"/>
</dbReference>
<gene>
    <name evidence="2" type="ORF">DW027_27545</name>
</gene>
<dbReference type="Pfam" id="PF05168">
    <property type="entry name" value="HEPN"/>
    <property type="match status" value="1"/>
</dbReference>
<dbReference type="AlphaFoldDB" id="A0A415K2E7"/>
<dbReference type="PANTHER" id="PTHR33933:SF1">
    <property type="entry name" value="PROTEIN ADENYLYLTRANSFERASE MNTA-RELATED"/>
    <property type="match status" value="1"/>
</dbReference>
<dbReference type="RefSeq" id="WP_118219867.1">
    <property type="nucleotide sequence ID" value="NZ_DAWCUS010000017.1"/>
</dbReference>
<dbReference type="InterPro" id="IPR007842">
    <property type="entry name" value="HEPN_dom"/>
</dbReference>
<dbReference type="SMART" id="SM00748">
    <property type="entry name" value="HEPN"/>
    <property type="match status" value="1"/>
</dbReference>
<protein>
    <submittedName>
        <fullName evidence="2">HEPN domain-containing protein</fullName>
    </submittedName>
</protein>
<sequence>MKRSIKRLPKRTQEELAVLQELILSNLTNVRMIILYGSYARGKYVIWDETYDERGGTTYYQSDLDILVICDTRDANKAERHAREVIVPKYDTRMEGKRHPAPPSIIVENPTTINRAIRRKHYFFYEIIKDGILLYDDGTFQIGKPEKLPYREIKQYAEEEYAECFPLAEGFLRHGHLDKEEENYKLGSFELHQACERYYKTFTLVYSGIRPKSHELKVLGAMVRSCSREFANVFPTHTFEDNKAFDKLCRAYIEARYNRLFTVSKEQYEYMLARTEVLREVTIRECAARMAYYDEMIEKEEKEKI</sequence>
<dbReference type="CDD" id="cd05403">
    <property type="entry name" value="NT_KNTase_like"/>
    <property type="match status" value="1"/>
</dbReference>
<dbReference type="PROSITE" id="PS50910">
    <property type="entry name" value="HEPN"/>
    <property type="match status" value="1"/>
</dbReference>
<reference evidence="2 3" key="1">
    <citation type="submission" date="2018-08" db="EMBL/GenBank/DDBJ databases">
        <title>A genome reference for cultivated species of the human gut microbiota.</title>
        <authorList>
            <person name="Zou Y."/>
            <person name="Xue W."/>
            <person name="Luo G."/>
        </authorList>
    </citation>
    <scope>NUCLEOTIDE SEQUENCE [LARGE SCALE GENOMIC DNA]</scope>
    <source>
        <strain evidence="2 3">AF38-2</strain>
    </source>
</reference>
<feature type="domain" description="HEPN" evidence="1">
    <location>
        <begin position="165"/>
        <end position="278"/>
    </location>
</feature>
<evidence type="ECO:0000313" key="2">
    <source>
        <dbReference type="EMBL" id="RHL30398.1"/>
    </source>
</evidence>
<accession>A0A415K2E7</accession>
<dbReference type="Proteomes" id="UP000284495">
    <property type="component" value="Unassembled WGS sequence"/>
</dbReference>
<dbReference type="PANTHER" id="PTHR33933">
    <property type="entry name" value="NUCLEOTIDYLTRANSFERASE"/>
    <property type="match status" value="1"/>
</dbReference>